<feature type="compositionally biased region" description="Low complexity" evidence="1">
    <location>
        <begin position="141"/>
        <end position="160"/>
    </location>
</feature>
<dbReference type="EMBL" id="JWIN03000016">
    <property type="protein sequence ID" value="KAB1266232.1"/>
    <property type="molecule type" value="Genomic_DNA"/>
</dbReference>
<dbReference type="AlphaFoldDB" id="A0A5N4D579"/>
<dbReference type="GO" id="GO:0005109">
    <property type="term" value="F:frizzled binding"/>
    <property type="evidence" value="ECO:0007669"/>
    <property type="project" value="TreeGrafter"/>
</dbReference>
<accession>A0A5N4D579</accession>
<evidence type="ECO:0000256" key="1">
    <source>
        <dbReference type="SAM" id="MobiDB-lite"/>
    </source>
</evidence>
<reference evidence="2" key="1">
    <citation type="submission" date="2014-12" db="EMBL/GenBank/DDBJ databases">
        <authorList>
            <person name="Fitak R."/>
            <person name="Mohandesan E."/>
            <person name="Burger P.A."/>
            <person name="Jukka C."/>
        </authorList>
    </citation>
    <scope>NUCLEOTIDE SEQUENCE</scope>
    <source>
        <strain evidence="2">Drom800</strain>
        <tissue evidence="2">Blood</tissue>
    </source>
</reference>
<feature type="region of interest" description="Disordered" evidence="1">
    <location>
        <begin position="23"/>
        <end position="47"/>
    </location>
</feature>
<dbReference type="Proteomes" id="UP000299084">
    <property type="component" value="Unassembled WGS sequence"/>
</dbReference>
<dbReference type="PANTHER" id="PTHR10878:SF8">
    <property type="entry name" value="SEGMENT POLARITY PROTEIN DISHEVELLED HOMOLOG DVL-2"/>
    <property type="match status" value="1"/>
</dbReference>
<evidence type="ECO:0000313" key="3">
    <source>
        <dbReference type="Proteomes" id="UP000299084"/>
    </source>
</evidence>
<protein>
    <submittedName>
        <fullName evidence="2">Segment polarity protein dishevelled-like protein DVL-2</fullName>
    </submittedName>
</protein>
<dbReference type="EMBL" id="JWIN03000016">
    <property type="protein sequence ID" value="KAB1266230.1"/>
    <property type="molecule type" value="Genomic_DNA"/>
</dbReference>
<evidence type="ECO:0000313" key="2">
    <source>
        <dbReference type="EMBL" id="KAB1266230.1"/>
    </source>
</evidence>
<dbReference type="InterPro" id="IPR015506">
    <property type="entry name" value="Dsh/Dvl-rel"/>
</dbReference>
<comment type="caution">
    <text evidence="2">The sequence shown here is derived from an EMBL/GenBank/DDBJ whole genome shotgun (WGS) entry which is preliminary data.</text>
</comment>
<organism evidence="2 3">
    <name type="scientific">Camelus dromedarius</name>
    <name type="common">Dromedary</name>
    <name type="synonym">Arabian camel</name>
    <dbReference type="NCBI Taxonomy" id="9838"/>
    <lineage>
        <taxon>Eukaryota</taxon>
        <taxon>Metazoa</taxon>
        <taxon>Chordata</taxon>
        <taxon>Craniata</taxon>
        <taxon>Vertebrata</taxon>
        <taxon>Euteleostomi</taxon>
        <taxon>Mammalia</taxon>
        <taxon>Eutheria</taxon>
        <taxon>Laurasiatheria</taxon>
        <taxon>Artiodactyla</taxon>
        <taxon>Tylopoda</taxon>
        <taxon>Camelidae</taxon>
        <taxon>Camelus</taxon>
    </lineage>
</organism>
<feature type="region of interest" description="Disordered" evidence="1">
    <location>
        <begin position="61"/>
        <end position="160"/>
    </location>
</feature>
<name>A0A5N4D579_CAMDR</name>
<keyword evidence="3" id="KW-1185">Reference proteome</keyword>
<feature type="compositionally biased region" description="Polar residues" evidence="1">
    <location>
        <begin position="109"/>
        <end position="121"/>
    </location>
</feature>
<reference evidence="2 3" key="2">
    <citation type="journal article" date="2019" name="Mol. Ecol. Resour.">
        <title>Improving Illumina assemblies with Hi-C and long reads: an example with the North African dromedary.</title>
        <authorList>
            <person name="Elbers J.P."/>
            <person name="Rogers M.F."/>
            <person name="Perelman P.L."/>
            <person name="Proskuryakova A.A."/>
            <person name="Serdyukova N.A."/>
            <person name="Johnson W.E."/>
            <person name="Horin P."/>
            <person name="Corander J."/>
            <person name="Murphy D."/>
            <person name="Burger P.A."/>
        </authorList>
    </citation>
    <scope>NUCLEOTIDE SEQUENCE [LARGE SCALE GENOMIC DNA]</scope>
    <source>
        <strain evidence="2">Drom800</strain>
        <tissue evidence="2">Blood</tissue>
    </source>
</reference>
<proteinExistence type="predicted"/>
<dbReference type="PANTHER" id="PTHR10878">
    <property type="entry name" value="SEGMENT POLARITY PROTEIN DISHEVELLED"/>
    <property type="match status" value="1"/>
</dbReference>
<sequence>MRSWMRTIMVESAVHQITPSLRWPPRPIEPRTDLAPPPHHYPTPFATERPVALGTPVAAILPPNVSSSRENLEPETETVSSVSEAGRPRRSRQQDTSLGDSDEDDTMEQVCSATEQSSASLPPQRHRRGSNSGHPAWRGHSSSLPFFPPQTSSFSSVTDSTMSPNIITVTTDMDGGPGWGPGGLVSNSKERHAQGFPLVTWPPSTEKYNFLGMLQLGQSNEQGRRWHLHRLHHEGWGLRADGRIDRGTCFCR</sequence>
<dbReference type="GO" id="GO:0060070">
    <property type="term" value="P:canonical Wnt signaling pathway"/>
    <property type="evidence" value="ECO:0007669"/>
    <property type="project" value="TreeGrafter"/>
</dbReference>
<dbReference type="GO" id="GO:0005829">
    <property type="term" value="C:cytosol"/>
    <property type="evidence" value="ECO:0007669"/>
    <property type="project" value="TreeGrafter"/>
</dbReference>
<gene>
    <name evidence="2" type="ORF">Cadr_000018691</name>
</gene>